<evidence type="ECO:0000313" key="5">
    <source>
        <dbReference type="Proteomes" id="UP000069771"/>
    </source>
</evidence>
<dbReference type="EMBL" id="CP011391">
    <property type="protein sequence ID" value="AMK55464.1"/>
    <property type="molecule type" value="Genomic_DNA"/>
</dbReference>
<reference evidence="4 5" key="1">
    <citation type="journal article" date="2016" name="Gut Pathog.">
        <title>Whole genome sequencing of "Faecalibaculum rodentium" ALO17, isolated from C57BL/6J laboratory mouse feces.</title>
        <authorList>
            <person name="Lim S."/>
            <person name="Chang D.H."/>
            <person name="Ahn S."/>
            <person name="Kim B.C."/>
        </authorList>
    </citation>
    <scope>NUCLEOTIDE SEQUENCE [LARGE SCALE GENOMIC DNA]</scope>
    <source>
        <strain evidence="4 5">Alo17</strain>
    </source>
</reference>
<dbReference type="InterPro" id="IPR016181">
    <property type="entry name" value="Acyl_CoA_acyltransferase"/>
</dbReference>
<organism evidence="4 5">
    <name type="scientific">Faecalibaculum rodentium</name>
    <dbReference type="NCBI Taxonomy" id="1702221"/>
    <lineage>
        <taxon>Bacteria</taxon>
        <taxon>Bacillati</taxon>
        <taxon>Bacillota</taxon>
        <taxon>Erysipelotrichia</taxon>
        <taxon>Erysipelotrichales</taxon>
        <taxon>Erysipelotrichaceae</taxon>
        <taxon>Faecalibaculum</taxon>
    </lineage>
</organism>
<evidence type="ECO:0000256" key="2">
    <source>
        <dbReference type="ARBA" id="ARBA00023315"/>
    </source>
</evidence>
<protein>
    <submittedName>
        <fullName evidence="4">N-acetyltransferase GCN5</fullName>
    </submittedName>
</protein>
<dbReference type="SUPFAM" id="SSF55729">
    <property type="entry name" value="Acyl-CoA N-acyltransferases (Nat)"/>
    <property type="match status" value="1"/>
</dbReference>
<feature type="domain" description="N-acetyltransferase" evidence="3">
    <location>
        <begin position="2"/>
        <end position="160"/>
    </location>
</feature>
<keyword evidence="2" id="KW-0012">Acyltransferase</keyword>
<dbReference type="Proteomes" id="UP000069771">
    <property type="component" value="Chromosome"/>
</dbReference>
<dbReference type="Gene3D" id="3.40.630.30">
    <property type="match status" value="1"/>
</dbReference>
<dbReference type="OrthoDB" id="9800962at2"/>
<dbReference type="PROSITE" id="PS51186">
    <property type="entry name" value="GNAT"/>
    <property type="match status" value="1"/>
</dbReference>
<dbReference type="GO" id="GO:0008080">
    <property type="term" value="F:N-acetyltransferase activity"/>
    <property type="evidence" value="ECO:0007669"/>
    <property type="project" value="UniProtKB-ARBA"/>
</dbReference>
<gene>
    <name evidence="4" type="ORF">AALO17_23300</name>
</gene>
<dbReference type="AlphaFoldDB" id="A0A140DXT7"/>
<dbReference type="GeneID" id="78478878"/>
<proteinExistence type="predicted"/>
<evidence type="ECO:0000313" key="4">
    <source>
        <dbReference type="EMBL" id="AMK55464.1"/>
    </source>
</evidence>
<dbReference type="KEGG" id="fro:AALO17_23300"/>
<dbReference type="RefSeq" id="WP_145907662.1">
    <property type="nucleotide sequence ID" value="NZ_CAMTBT010000013.1"/>
</dbReference>
<keyword evidence="5" id="KW-1185">Reference proteome</keyword>
<evidence type="ECO:0000256" key="1">
    <source>
        <dbReference type="ARBA" id="ARBA00022679"/>
    </source>
</evidence>
<dbReference type="PANTHER" id="PTHR10908:SF0">
    <property type="entry name" value="SEROTONIN N-ACETYLTRANSFERASE"/>
    <property type="match status" value="1"/>
</dbReference>
<dbReference type="Pfam" id="PF00583">
    <property type="entry name" value="Acetyltransf_1"/>
    <property type="match status" value="1"/>
</dbReference>
<keyword evidence="1 4" id="KW-0808">Transferase</keyword>
<sequence length="184" mass="20080">MLVIRKPRDSEVKTLAALEHVCFPKAEAAPSDVMRARYETFPDNFLVAESDGVIRGYINGCSAATPKIEDRMYHDASLHDSAGDYLLVFGLGVHPNAREHGLAGTLLRSYISLARKRGQKGVGLTCKDHLVHYYSRFGFQDMGQSDSQHGGTTWHDMQLIFDRDGQPAGLVQAAGAGQTEGSDA</sequence>
<dbReference type="InterPro" id="IPR000182">
    <property type="entry name" value="GNAT_dom"/>
</dbReference>
<name>A0A140DXT7_9FIRM</name>
<dbReference type="PANTHER" id="PTHR10908">
    <property type="entry name" value="SEROTONIN N-ACETYLTRANSFERASE"/>
    <property type="match status" value="1"/>
</dbReference>
<dbReference type="InterPro" id="IPR051635">
    <property type="entry name" value="SNAT-like"/>
</dbReference>
<evidence type="ECO:0000259" key="3">
    <source>
        <dbReference type="PROSITE" id="PS51186"/>
    </source>
</evidence>
<accession>A0A140DXT7</accession>
<dbReference type="CDD" id="cd04301">
    <property type="entry name" value="NAT_SF"/>
    <property type="match status" value="1"/>
</dbReference>
<dbReference type="STRING" id="1702221.AALO17_23300"/>